<dbReference type="InterPro" id="IPR002557">
    <property type="entry name" value="Chitin-bd_dom"/>
</dbReference>
<reference evidence="5" key="1">
    <citation type="submission" date="2025-08" db="UniProtKB">
        <authorList>
            <consortium name="RefSeq"/>
        </authorList>
    </citation>
    <scope>IDENTIFICATION</scope>
</reference>
<dbReference type="PROSITE" id="PS50940">
    <property type="entry name" value="CHIT_BIND_II"/>
    <property type="match status" value="2"/>
</dbReference>
<evidence type="ECO:0000313" key="4">
    <source>
        <dbReference type="Proteomes" id="UP001165740"/>
    </source>
</evidence>
<sequence length="449" mass="51447">MMDYYLIICLSVLIAPCVVAYDCEAEQGREVNLEDDSCESYWTCKDYDAVLSHCEDDMQFDFAWRVCRPNREVWCQWQVHTVQRRGGLKGTPFDLSAVQAYSVRKPWLREMFHGQYRPLLTYNGQRPTKSYTHTHDGSTHTHLLDSRGQYIDTTDHFHESRGSPSIVRERREANYENLVTGADVDAFASQKRVRKFHKRIGGEGKVFNKRSQELGMDYDVNILKPNKENGHEEEGMSKNGNGEDAKRYLPETSDEDSGKDGYLPKDNEYNEYDGDDAVCLGGVGREPDLEDSECKLFWECTKESVSYLECDDGYLYDFEKKDCLPYSDVKCKEQLSKAKQTNSRETTVEVKKDKDMTVVHHYYHGGAKPMPGKLPDELFKLDEEDDLDLAGERTMLPLPPKTDFAQLTNDDLSNSSEDAIIKRIQRAPRPTTLLGRQNIIITALSPADT</sequence>
<feature type="compositionally biased region" description="Basic and acidic residues" evidence="1">
    <location>
        <begin position="256"/>
        <end position="268"/>
    </location>
</feature>
<feature type="region of interest" description="Disordered" evidence="1">
    <location>
        <begin position="223"/>
        <end position="270"/>
    </location>
</feature>
<feature type="compositionally biased region" description="Basic and acidic residues" evidence="1">
    <location>
        <begin position="225"/>
        <end position="249"/>
    </location>
</feature>
<proteinExistence type="predicted"/>
<feature type="domain" description="Chitin-binding type-2" evidence="3">
    <location>
        <begin position="276"/>
        <end position="333"/>
    </location>
</feature>
<evidence type="ECO:0000259" key="3">
    <source>
        <dbReference type="PROSITE" id="PS50940"/>
    </source>
</evidence>
<dbReference type="SMART" id="SM00494">
    <property type="entry name" value="ChtBD2"/>
    <property type="match status" value="2"/>
</dbReference>
<evidence type="ECO:0000256" key="1">
    <source>
        <dbReference type="SAM" id="MobiDB-lite"/>
    </source>
</evidence>
<feature type="domain" description="Chitin-binding type-2" evidence="3">
    <location>
        <begin position="20"/>
        <end position="77"/>
    </location>
</feature>
<dbReference type="OrthoDB" id="6079367at2759"/>
<dbReference type="GeneID" id="106071936"/>
<dbReference type="GO" id="GO:0008061">
    <property type="term" value="F:chitin binding"/>
    <property type="evidence" value="ECO:0007669"/>
    <property type="project" value="InterPro"/>
</dbReference>
<accession>A0A9U8EH80</accession>
<evidence type="ECO:0000313" key="5">
    <source>
        <dbReference type="RefSeq" id="XP_013087623.2"/>
    </source>
</evidence>
<keyword evidence="4" id="KW-1185">Reference proteome</keyword>
<feature type="chain" id="PRO_5040995270" evidence="2">
    <location>
        <begin position="21"/>
        <end position="449"/>
    </location>
</feature>
<keyword evidence="2" id="KW-0732">Signal</keyword>
<dbReference type="InterPro" id="IPR036508">
    <property type="entry name" value="Chitin-bd_dom_sf"/>
</dbReference>
<dbReference type="AlphaFoldDB" id="A0A9U8EH80"/>
<protein>
    <submittedName>
        <fullName evidence="5">Uncharacterized protein LOC106071936</fullName>
    </submittedName>
</protein>
<gene>
    <name evidence="5" type="primary">LOC106071936</name>
</gene>
<dbReference type="RefSeq" id="XP_013087623.2">
    <property type="nucleotide sequence ID" value="XM_013232169.2"/>
</dbReference>
<evidence type="ECO:0000256" key="2">
    <source>
        <dbReference type="SAM" id="SignalP"/>
    </source>
</evidence>
<feature type="signal peptide" evidence="2">
    <location>
        <begin position="1"/>
        <end position="20"/>
    </location>
</feature>
<organism evidence="4 5">
    <name type="scientific">Biomphalaria glabrata</name>
    <name type="common">Bloodfluke planorb</name>
    <name type="synonym">Freshwater snail</name>
    <dbReference type="NCBI Taxonomy" id="6526"/>
    <lineage>
        <taxon>Eukaryota</taxon>
        <taxon>Metazoa</taxon>
        <taxon>Spiralia</taxon>
        <taxon>Lophotrochozoa</taxon>
        <taxon>Mollusca</taxon>
        <taxon>Gastropoda</taxon>
        <taxon>Heterobranchia</taxon>
        <taxon>Euthyneura</taxon>
        <taxon>Panpulmonata</taxon>
        <taxon>Hygrophila</taxon>
        <taxon>Lymnaeoidea</taxon>
        <taxon>Planorbidae</taxon>
        <taxon>Biomphalaria</taxon>
    </lineage>
</organism>
<dbReference type="Proteomes" id="UP001165740">
    <property type="component" value="Chromosome 13"/>
</dbReference>
<dbReference type="SUPFAM" id="SSF57625">
    <property type="entry name" value="Invertebrate chitin-binding proteins"/>
    <property type="match status" value="2"/>
</dbReference>
<dbReference type="GO" id="GO:0005576">
    <property type="term" value="C:extracellular region"/>
    <property type="evidence" value="ECO:0007669"/>
    <property type="project" value="InterPro"/>
</dbReference>
<dbReference type="KEGG" id="bgt:106071936"/>
<name>A0A9U8EH80_BIOGL</name>
<dbReference type="OMA" id="YYSCSDF"/>